<dbReference type="EMBL" id="JAFIQS020000008">
    <property type="protein sequence ID" value="KAH9478622.1"/>
    <property type="molecule type" value="Genomic_DNA"/>
</dbReference>
<name>A0ACB8GT71_PSICU</name>
<accession>A0ACB8GT71</accession>
<dbReference type="Proteomes" id="UP000664032">
    <property type="component" value="Unassembled WGS sequence"/>
</dbReference>
<gene>
    <name evidence="1" type="ORF">JR316_0009079</name>
</gene>
<protein>
    <submittedName>
        <fullName evidence="1">Uncharacterized protein</fullName>
    </submittedName>
</protein>
<sequence length="1035" mass="110706">MTVATHTQTTTKVEDNTGGFPSDAATSLVTLPLLETSTSMEGNGQTAQSSLDQHKSFEENVDTELVVITATFFVAQPETSLTIAAAGESSYNDATHRSVVDGVQGTPLQTSEVVSPIVLLPSNIHPGRKIRSNRRIRHSGNSTTSVPENYKSAYIEKDHDTIIVATTVTIPSPTAALTLQSGPAPLNLSAGSSLSNDSTRKLPVQHSPSNTYSSNEHGAPVSVAGLLESINSIMAMSQKEIEEVLQKEFDELVPPAPLTYRLLSAPPMSSSIRANEKESSQGAGRLSSLVDAPSGSQDTNANTSQLDSIVPEPHEEALTNDSLALSGTRNSEDGIETSAVCEAAPVQPSGPTLGASSSTVADDNSILGDISTTALVHGIETESKSSGTRLSEDGSPPPSLPTEEIATVVKRECRVTESESVSNLESKLEWDVVAPYQDGPVASSVAPIATSLVNTDVGHTVNQKMETVAEHIEPPTLAPILVQDSVSPASLRHASVEVDISSGPSADPSQTVRTTFKSENCPVKVPESFELISEEQQVNDRGFSPDPLSLILDEPLNDASAQLPPSQSPPPILQLKTIVLSDGDAQTNFHSVALGMRDSPSPSESSSNEPSPIQEASSNLSPKCSPKNESLPSTGSKKDLKDGEIPLLSIGDNQNTVKASMSMFNVPPLTTPLKEQPTKSRRKFAEVTDLDLDDLSSRFGRFSVSDAGTSKNRRRYATQDGQSHSMFGNLRYSAVPEDRYQPVPIPIQLIPEVVSTTQAQADSDVPEPVQPTRSEDDKHPEPISVHPPLSETEKQSPAPQDTSHSNAAPVAEDQPNEEAKNSLSEKDVQNTCSSSLFALSAEGRRAGRRKPDRATRYHLSMIREAQTAIERMGSVRKVSIALKEDLETQRRPPVLEKVKLRIGCSSKVGGKLLPTGVPRTNPFAPTPSATKPVAIQERKSAKAAKPTTIPPRRTHASTPRESIAPSARVFRHPDEPQQPPPVPVTPVVVCEAIVNEDINDCHIPGAYPTVMESLETSSHVFPSFFNRIGRFVQHI</sequence>
<proteinExistence type="predicted"/>
<organism evidence="1 2">
    <name type="scientific">Psilocybe cubensis</name>
    <name type="common">Psychedelic mushroom</name>
    <name type="synonym">Stropharia cubensis</name>
    <dbReference type="NCBI Taxonomy" id="181762"/>
    <lineage>
        <taxon>Eukaryota</taxon>
        <taxon>Fungi</taxon>
        <taxon>Dikarya</taxon>
        <taxon>Basidiomycota</taxon>
        <taxon>Agaricomycotina</taxon>
        <taxon>Agaricomycetes</taxon>
        <taxon>Agaricomycetidae</taxon>
        <taxon>Agaricales</taxon>
        <taxon>Agaricineae</taxon>
        <taxon>Strophariaceae</taxon>
        <taxon>Psilocybe</taxon>
    </lineage>
</organism>
<keyword evidence="2" id="KW-1185">Reference proteome</keyword>
<evidence type="ECO:0000313" key="1">
    <source>
        <dbReference type="EMBL" id="KAH9478622.1"/>
    </source>
</evidence>
<comment type="caution">
    <text evidence="1">The sequence shown here is derived from an EMBL/GenBank/DDBJ whole genome shotgun (WGS) entry which is preliminary data.</text>
</comment>
<evidence type="ECO:0000313" key="2">
    <source>
        <dbReference type="Proteomes" id="UP000664032"/>
    </source>
</evidence>
<reference evidence="1" key="1">
    <citation type="submission" date="2021-10" db="EMBL/GenBank/DDBJ databases">
        <title>Psilocybe cubensis genome.</title>
        <authorList>
            <person name="Mckernan K.J."/>
            <person name="Crawford S."/>
            <person name="Trippe A."/>
            <person name="Kane L.T."/>
            <person name="Mclaughlin S."/>
        </authorList>
    </citation>
    <scope>NUCLEOTIDE SEQUENCE</scope>
    <source>
        <strain evidence="1">MGC-MH-2018</strain>
    </source>
</reference>